<dbReference type="PANTHER" id="PTHR31624:SF2">
    <property type="entry name" value="HUWE1-ASSOCIATED PROTEIN MODIFYING STRESS RESPONSES 2"/>
    <property type="match status" value="1"/>
</dbReference>
<proteinExistence type="predicted"/>
<sequence length="117" mass="12058">MSSRPPAAASSQAAATESSASVDVDLQPFHEAIALHGLNGAMASISMRSGAPGSPSQDGGIASSGRRKSTFLEDDQNPLGSEDLALRLDSAGIRKRTSAQFGDATTDSPSLKRNRMV</sequence>
<evidence type="ECO:0000256" key="2">
    <source>
        <dbReference type="ARBA" id="ARBA00023242"/>
    </source>
</evidence>
<feature type="region of interest" description="Disordered" evidence="3">
    <location>
        <begin position="1"/>
        <end position="21"/>
    </location>
</feature>
<evidence type="ECO:0000313" key="5">
    <source>
        <dbReference type="Proteomes" id="UP000030759"/>
    </source>
</evidence>
<evidence type="ECO:0000256" key="1">
    <source>
        <dbReference type="ARBA" id="ARBA00004123"/>
    </source>
</evidence>
<dbReference type="InterPro" id="IPR040308">
    <property type="entry name" value="HAPR1"/>
</dbReference>
<reference evidence="5" key="1">
    <citation type="journal article" date="2013" name="Nat. Biotechnol.">
        <title>Chinese hamster genome sequenced from sorted chromosomes.</title>
        <authorList>
            <person name="Brinkrolf K."/>
            <person name="Rupp O."/>
            <person name="Laux H."/>
            <person name="Kollin F."/>
            <person name="Ernst W."/>
            <person name="Linke B."/>
            <person name="Kofler R."/>
            <person name="Romand S."/>
            <person name="Hesse F."/>
            <person name="Budach W.E."/>
            <person name="Galosy S."/>
            <person name="Muller D."/>
            <person name="Noll T."/>
            <person name="Wienberg J."/>
            <person name="Jostock T."/>
            <person name="Leonard M."/>
            <person name="Grillari J."/>
            <person name="Tauch A."/>
            <person name="Goesmann A."/>
            <person name="Helk B."/>
            <person name="Mott J.E."/>
            <person name="Puhler A."/>
            <person name="Borth N."/>
        </authorList>
    </citation>
    <scope>NUCLEOTIDE SEQUENCE [LARGE SCALE GENOMIC DNA]</scope>
    <source>
        <strain evidence="5">17A/GY</strain>
    </source>
</reference>
<organism evidence="4 5">
    <name type="scientific">Cricetulus griseus</name>
    <name type="common">Chinese hamster</name>
    <name type="synonym">Cricetulus barabensis griseus</name>
    <dbReference type="NCBI Taxonomy" id="10029"/>
    <lineage>
        <taxon>Eukaryota</taxon>
        <taxon>Metazoa</taxon>
        <taxon>Chordata</taxon>
        <taxon>Craniata</taxon>
        <taxon>Vertebrata</taxon>
        <taxon>Euteleostomi</taxon>
        <taxon>Mammalia</taxon>
        <taxon>Eutheria</taxon>
        <taxon>Euarchontoglires</taxon>
        <taxon>Glires</taxon>
        <taxon>Rodentia</taxon>
        <taxon>Myomorpha</taxon>
        <taxon>Muroidea</taxon>
        <taxon>Cricetidae</taxon>
        <taxon>Cricetinae</taxon>
        <taxon>Cricetulus</taxon>
    </lineage>
</organism>
<name>A0A061I0T6_CRIGR</name>
<feature type="compositionally biased region" description="Polar residues" evidence="3">
    <location>
        <begin position="98"/>
        <end position="111"/>
    </location>
</feature>
<keyword evidence="2" id="KW-0539">Nucleus</keyword>
<protein>
    <submittedName>
        <fullName evidence="4">Putative UPF0472 protein C16orf72 like protein</fullName>
    </submittedName>
</protein>
<dbReference type="AlphaFoldDB" id="A0A061I0T6"/>
<evidence type="ECO:0000256" key="3">
    <source>
        <dbReference type="SAM" id="MobiDB-lite"/>
    </source>
</evidence>
<dbReference type="GO" id="GO:0005634">
    <property type="term" value="C:nucleus"/>
    <property type="evidence" value="ECO:0007669"/>
    <property type="project" value="UniProtKB-SubCell"/>
</dbReference>
<dbReference type="Pfam" id="PF15251">
    <property type="entry name" value="TAPR1-like"/>
    <property type="match status" value="1"/>
</dbReference>
<gene>
    <name evidence="4" type="ORF">H671_xg20151</name>
</gene>
<evidence type="ECO:0000313" key="4">
    <source>
        <dbReference type="EMBL" id="ERE65537.1"/>
    </source>
</evidence>
<dbReference type="Proteomes" id="UP000030759">
    <property type="component" value="Unassembled WGS sequence"/>
</dbReference>
<comment type="subcellular location">
    <subcellularLocation>
        <location evidence="1">Nucleus</location>
    </subcellularLocation>
</comment>
<feature type="region of interest" description="Disordered" evidence="3">
    <location>
        <begin position="45"/>
        <end position="117"/>
    </location>
</feature>
<dbReference type="PANTHER" id="PTHR31624">
    <property type="entry name" value="UPF0472 PROTEIN C16ORF72"/>
    <property type="match status" value="1"/>
</dbReference>
<dbReference type="EMBL" id="KE683854">
    <property type="protein sequence ID" value="ERE65537.1"/>
    <property type="molecule type" value="Genomic_DNA"/>
</dbReference>
<dbReference type="InterPro" id="IPR029196">
    <property type="entry name" value="HAPSTR1-like"/>
</dbReference>
<accession>A0A061I0T6</accession>